<keyword evidence="3" id="KW-1185">Reference proteome</keyword>
<dbReference type="InterPro" id="IPR010982">
    <property type="entry name" value="Lambda_DNA-bd_dom_sf"/>
</dbReference>
<dbReference type="AlphaFoldDB" id="A0A7Z6ZW01"/>
<dbReference type="PROSITE" id="PS50943">
    <property type="entry name" value="HTH_CROC1"/>
    <property type="match status" value="1"/>
</dbReference>
<dbReference type="GO" id="GO:0001046">
    <property type="term" value="F:core promoter sequence-specific DNA binding"/>
    <property type="evidence" value="ECO:0007669"/>
    <property type="project" value="TreeGrafter"/>
</dbReference>
<name>A0A7Z6ZW01_9GAMM</name>
<sequence>MNSTMPWLRGISSGEERDEALLLLEELLDDYDKNIILIDAITHAVERYETKQVELKRLEYMQEQNDPAIATLRVLMDQHQLNTTDFENEIGKRSMVSQVLNGQKRLTFDHIKKLSKRFEISPAYFF</sequence>
<dbReference type="EMBL" id="PIPR01000001">
    <property type="protein sequence ID" value="RUO42335.1"/>
    <property type="molecule type" value="Genomic_DNA"/>
</dbReference>
<evidence type="ECO:0000313" key="2">
    <source>
        <dbReference type="EMBL" id="RUO42335.1"/>
    </source>
</evidence>
<dbReference type="GO" id="GO:0006355">
    <property type="term" value="P:regulation of DNA-templated transcription"/>
    <property type="evidence" value="ECO:0007669"/>
    <property type="project" value="InterPro"/>
</dbReference>
<dbReference type="Pfam" id="PF01381">
    <property type="entry name" value="HTH_3"/>
    <property type="match status" value="1"/>
</dbReference>
<evidence type="ECO:0000313" key="3">
    <source>
        <dbReference type="Proteomes" id="UP000287766"/>
    </source>
</evidence>
<evidence type="ECO:0000259" key="1">
    <source>
        <dbReference type="PROSITE" id="PS50943"/>
    </source>
</evidence>
<feature type="domain" description="HTH cro/C1-type" evidence="1">
    <location>
        <begin position="72"/>
        <end position="125"/>
    </location>
</feature>
<dbReference type="PANTHER" id="PTHR40455">
    <property type="entry name" value="ANTITOXIN HIGA"/>
    <property type="match status" value="1"/>
</dbReference>
<dbReference type="Gene3D" id="1.10.260.40">
    <property type="entry name" value="lambda repressor-like DNA-binding domains"/>
    <property type="match status" value="1"/>
</dbReference>
<protein>
    <submittedName>
        <fullName evidence="2">Transcriptional regulator</fullName>
    </submittedName>
</protein>
<dbReference type="PANTHER" id="PTHR40455:SF1">
    <property type="entry name" value="ANTITOXIN HIGA"/>
    <property type="match status" value="1"/>
</dbReference>
<dbReference type="SUPFAM" id="SSF47413">
    <property type="entry name" value="lambda repressor-like DNA-binding domains"/>
    <property type="match status" value="1"/>
</dbReference>
<reference evidence="3" key="1">
    <citation type="journal article" date="2018" name="Front. Microbiol.">
        <title>Genome-Based Analysis Reveals the Taxonomy and Diversity of the Family Idiomarinaceae.</title>
        <authorList>
            <person name="Liu Y."/>
            <person name="Lai Q."/>
            <person name="Shao Z."/>
        </authorList>
    </citation>
    <scope>NUCLEOTIDE SEQUENCE [LARGE SCALE GENOMIC DNA]</scope>
    <source>
        <strain evidence="3">KYW314</strain>
    </source>
</reference>
<dbReference type="Proteomes" id="UP000287766">
    <property type="component" value="Unassembled WGS sequence"/>
</dbReference>
<organism evidence="2 3">
    <name type="scientific">Pseudidiomarina aestuarii</name>
    <dbReference type="NCBI Taxonomy" id="624146"/>
    <lineage>
        <taxon>Bacteria</taxon>
        <taxon>Pseudomonadati</taxon>
        <taxon>Pseudomonadota</taxon>
        <taxon>Gammaproteobacteria</taxon>
        <taxon>Alteromonadales</taxon>
        <taxon>Idiomarinaceae</taxon>
        <taxon>Pseudidiomarina</taxon>
    </lineage>
</organism>
<proteinExistence type="predicted"/>
<dbReference type="InterPro" id="IPR039060">
    <property type="entry name" value="Antitox_HigA"/>
</dbReference>
<dbReference type="SMART" id="SM00530">
    <property type="entry name" value="HTH_XRE"/>
    <property type="match status" value="1"/>
</dbReference>
<gene>
    <name evidence="2" type="ORF">CWE22_07300</name>
</gene>
<accession>A0A7Z6ZW01</accession>
<comment type="caution">
    <text evidence="2">The sequence shown here is derived from an EMBL/GenBank/DDBJ whole genome shotgun (WGS) entry which is preliminary data.</text>
</comment>
<dbReference type="InterPro" id="IPR001387">
    <property type="entry name" value="Cro/C1-type_HTH"/>
</dbReference>